<evidence type="ECO:0008006" key="3">
    <source>
        <dbReference type="Google" id="ProtNLM"/>
    </source>
</evidence>
<comment type="caution">
    <text evidence="1">The sequence shown here is derived from an EMBL/GenBank/DDBJ whole genome shotgun (WGS) entry which is preliminary data.</text>
</comment>
<accession>A0A2N3V591</accession>
<dbReference type="AlphaFoldDB" id="A0A2N3V591"/>
<dbReference type="Proteomes" id="UP000233766">
    <property type="component" value="Unassembled WGS sequence"/>
</dbReference>
<dbReference type="RefSeq" id="WP_101468953.1">
    <property type="nucleotide sequence ID" value="NZ_PJMW01000003.1"/>
</dbReference>
<name>A0A2N3V591_9NOCA</name>
<organism evidence="1 2">
    <name type="scientific">Nocardia fluminea</name>
    <dbReference type="NCBI Taxonomy" id="134984"/>
    <lineage>
        <taxon>Bacteria</taxon>
        <taxon>Bacillati</taxon>
        <taxon>Actinomycetota</taxon>
        <taxon>Actinomycetes</taxon>
        <taxon>Mycobacteriales</taxon>
        <taxon>Nocardiaceae</taxon>
        <taxon>Nocardia</taxon>
    </lineage>
</organism>
<keyword evidence="2" id="KW-1185">Reference proteome</keyword>
<gene>
    <name evidence="1" type="ORF">ATK86_7196</name>
</gene>
<dbReference type="OrthoDB" id="4563012at2"/>
<reference evidence="1 2" key="1">
    <citation type="submission" date="2017-12" db="EMBL/GenBank/DDBJ databases">
        <title>Sequencing the genomes of 1000 Actinobacteria strains.</title>
        <authorList>
            <person name="Klenk H.-P."/>
        </authorList>
    </citation>
    <scope>NUCLEOTIDE SEQUENCE [LARGE SCALE GENOMIC DNA]</scope>
    <source>
        <strain evidence="1 2">DSM 44489</strain>
    </source>
</reference>
<proteinExistence type="predicted"/>
<protein>
    <recommendedName>
        <fullName evidence="3">PE family protein</fullName>
    </recommendedName>
</protein>
<sequence length="137" mass="14787">MATSIADLVAEAESGNLSLKADPAAFVALEKAMTVRMQQLLLIQQKIRAVADQEIWGLGESSAVLTSAQTLVRRFREKADNGPNNAVATLETHIVAARELGTLFRTIRQRYEEADADFAAKFKESAAAQGLNVGGNR</sequence>
<dbReference type="EMBL" id="PJMW01000003">
    <property type="protein sequence ID" value="PKV76793.1"/>
    <property type="molecule type" value="Genomic_DNA"/>
</dbReference>
<evidence type="ECO:0000313" key="2">
    <source>
        <dbReference type="Proteomes" id="UP000233766"/>
    </source>
</evidence>
<evidence type="ECO:0000313" key="1">
    <source>
        <dbReference type="EMBL" id="PKV76793.1"/>
    </source>
</evidence>